<evidence type="ECO:0000313" key="9">
    <source>
        <dbReference type="Proteomes" id="UP000237347"/>
    </source>
</evidence>
<keyword evidence="2" id="KW-0812">Transmembrane</keyword>
<keyword evidence="7" id="KW-0325">Glycoprotein</keyword>
<keyword evidence="3" id="KW-0732">Signal</keyword>
<dbReference type="Pfam" id="PF00560">
    <property type="entry name" value="LRR_1"/>
    <property type="match status" value="4"/>
</dbReference>
<evidence type="ECO:0000256" key="4">
    <source>
        <dbReference type="ARBA" id="ARBA00022989"/>
    </source>
</evidence>
<dbReference type="PANTHER" id="PTHR48061">
    <property type="entry name" value="LEUCINE-RICH REPEAT RECEPTOR PROTEIN KINASE EMS1-LIKE-RELATED"/>
    <property type="match status" value="1"/>
</dbReference>
<evidence type="ECO:0000256" key="3">
    <source>
        <dbReference type="ARBA" id="ARBA00022729"/>
    </source>
</evidence>
<evidence type="ECO:0000256" key="5">
    <source>
        <dbReference type="ARBA" id="ARBA00023136"/>
    </source>
</evidence>
<evidence type="ECO:0000256" key="6">
    <source>
        <dbReference type="ARBA" id="ARBA00023170"/>
    </source>
</evidence>
<evidence type="ECO:0000256" key="2">
    <source>
        <dbReference type="ARBA" id="ARBA00022692"/>
    </source>
</evidence>
<feature type="non-terminal residue" evidence="8">
    <location>
        <position position="1"/>
    </location>
</feature>
<evidence type="ECO:0000313" key="8">
    <source>
        <dbReference type="EMBL" id="KAK7835571.1"/>
    </source>
</evidence>
<dbReference type="PANTHER" id="PTHR48061:SF46">
    <property type="entry name" value="LEUCINE-RICH REPEAT-CONTAINING N-TERMINAL PLANT-TYPE DOMAIN-CONTAINING PROTEIN"/>
    <property type="match status" value="1"/>
</dbReference>
<comment type="caution">
    <text evidence="8">The sequence shown here is derived from an EMBL/GenBank/DDBJ whole genome shotgun (WGS) entry which is preliminary data.</text>
</comment>
<dbReference type="SUPFAM" id="SSF52047">
    <property type="entry name" value="RNI-like"/>
    <property type="match status" value="1"/>
</dbReference>
<dbReference type="AlphaFoldDB" id="A0AAW0KAL3"/>
<dbReference type="GO" id="GO:0016020">
    <property type="term" value="C:membrane"/>
    <property type="evidence" value="ECO:0007669"/>
    <property type="project" value="UniProtKB-SubCell"/>
</dbReference>
<evidence type="ECO:0000256" key="7">
    <source>
        <dbReference type="ARBA" id="ARBA00023180"/>
    </source>
</evidence>
<dbReference type="InterPro" id="IPR046956">
    <property type="entry name" value="RLP23-like"/>
</dbReference>
<name>A0AAW0KAL3_QUESU</name>
<dbReference type="Gene3D" id="3.80.10.10">
    <property type="entry name" value="Ribonuclease Inhibitor"/>
    <property type="match status" value="3"/>
</dbReference>
<sequence>FPWSLLNFEVLTYLDLSRNNFIGQLPEVMTNLTQIFSSNNSSNSQLVNKIPSNLEFLILFGNLLNGTIPSWVYTIPSLRYLYLGHNQFTGHIGNFQHNSLVGLGLNNNNLSGPLPLSISKLVSLRFLVVYFNNLSGNVESKIFFKLKNLIDLEMSNNPLLSLSSFTFATNILPKIVSLQLSSSNITEIPHLLQIVKYIDHLDLSNNQIKGNIPKWFLEKHLSNFKGTRQLDPTITVIGLQLIFLLHPWHHWNECVCSGDVIFAGIVILDIIWVKFGHSLLSELGKRGDDSFLPISN</sequence>
<keyword evidence="9" id="KW-1185">Reference proteome</keyword>
<organism evidence="8 9">
    <name type="scientific">Quercus suber</name>
    <name type="common">Cork oak</name>
    <dbReference type="NCBI Taxonomy" id="58331"/>
    <lineage>
        <taxon>Eukaryota</taxon>
        <taxon>Viridiplantae</taxon>
        <taxon>Streptophyta</taxon>
        <taxon>Embryophyta</taxon>
        <taxon>Tracheophyta</taxon>
        <taxon>Spermatophyta</taxon>
        <taxon>Magnoliopsida</taxon>
        <taxon>eudicotyledons</taxon>
        <taxon>Gunneridae</taxon>
        <taxon>Pentapetalae</taxon>
        <taxon>rosids</taxon>
        <taxon>fabids</taxon>
        <taxon>Fagales</taxon>
        <taxon>Fagaceae</taxon>
        <taxon>Quercus</taxon>
    </lineage>
</organism>
<gene>
    <name evidence="8" type="primary">RLP33_9</name>
    <name evidence="8" type="ORF">CFP56_023396</name>
</gene>
<dbReference type="InterPro" id="IPR001611">
    <property type="entry name" value="Leu-rich_rpt"/>
</dbReference>
<keyword evidence="4" id="KW-1133">Transmembrane helix</keyword>
<protein>
    <submittedName>
        <fullName evidence="8">Receptor-like protein 33</fullName>
    </submittedName>
</protein>
<accession>A0AAW0KAL3</accession>
<keyword evidence="5" id="KW-0472">Membrane</keyword>
<reference evidence="8 9" key="1">
    <citation type="journal article" date="2018" name="Sci. Data">
        <title>The draft genome sequence of cork oak.</title>
        <authorList>
            <person name="Ramos A.M."/>
            <person name="Usie A."/>
            <person name="Barbosa P."/>
            <person name="Barros P.M."/>
            <person name="Capote T."/>
            <person name="Chaves I."/>
            <person name="Simoes F."/>
            <person name="Abreu I."/>
            <person name="Carrasquinho I."/>
            <person name="Faro C."/>
            <person name="Guimaraes J.B."/>
            <person name="Mendonca D."/>
            <person name="Nobrega F."/>
            <person name="Rodrigues L."/>
            <person name="Saibo N.J.M."/>
            <person name="Varela M.C."/>
            <person name="Egas C."/>
            <person name="Matos J."/>
            <person name="Miguel C.M."/>
            <person name="Oliveira M.M."/>
            <person name="Ricardo C.P."/>
            <person name="Goncalves S."/>
        </authorList>
    </citation>
    <scope>NUCLEOTIDE SEQUENCE [LARGE SCALE GENOMIC DNA]</scope>
    <source>
        <strain evidence="9">cv. HL8</strain>
    </source>
</reference>
<proteinExistence type="predicted"/>
<dbReference type="EMBL" id="PKMF04000369">
    <property type="protein sequence ID" value="KAK7835571.1"/>
    <property type="molecule type" value="Genomic_DNA"/>
</dbReference>
<comment type="subcellular location">
    <subcellularLocation>
        <location evidence="1">Membrane</location>
        <topology evidence="1">Single-pass type I membrane protein</topology>
    </subcellularLocation>
</comment>
<dbReference type="Proteomes" id="UP000237347">
    <property type="component" value="Unassembled WGS sequence"/>
</dbReference>
<evidence type="ECO:0000256" key="1">
    <source>
        <dbReference type="ARBA" id="ARBA00004479"/>
    </source>
</evidence>
<keyword evidence="6" id="KW-0675">Receptor</keyword>
<dbReference type="InterPro" id="IPR032675">
    <property type="entry name" value="LRR_dom_sf"/>
</dbReference>